<evidence type="ECO:0000313" key="3">
    <source>
        <dbReference type="EMBL" id="KTS96119.1"/>
    </source>
</evidence>
<dbReference type="AlphaFoldDB" id="A0AB34VFZ2"/>
<organism evidence="3 4">
    <name type="scientific">Pantoea stewartii</name>
    <dbReference type="NCBI Taxonomy" id="66269"/>
    <lineage>
        <taxon>Bacteria</taxon>
        <taxon>Pseudomonadati</taxon>
        <taxon>Pseudomonadota</taxon>
        <taxon>Gammaproteobacteria</taxon>
        <taxon>Enterobacterales</taxon>
        <taxon>Erwiniaceae</taxon>
        <taxon>Pantoea</taxon>
    </lineage>
</organism>
<keyword evidence="3" id="KW-0808">Transferase</keyword>
<protein>
    <submittedName>
        <fullName evidence="3">Glycosyl transferase family 1</fullName>
    </submittedName>
</protein>
<dbReference type="CDD" id="cd03795">
    <property type="entry name" value="GT4_WfcD-like"/>
    <property type="match status" value="1"/>
</dbReference>
<sequence length="370" mass="41978">MINVLHFYKVYYPDSYGGVEQVIYQLSEGCSELGINSVVHTLSKIRAHSAEKYESHWVVKSKANIEIASTPFSLSAISEFKKLAESADIIHYHFPYPYMDMLHFISGINKPTVVTYHSDILKQKYWLKLYRPLMMRFLDSVDVIVATSPNYVKSSEVLNSFKSKTKIIPIGIEPENYRLSKSYSDKTIEDKLPERFFLFIGALRYYKGLDTLIEAVTDTDLPLVIVGTGPLENEIRQKIKAKNLKNVLMMGAVDNNDKNLLLNKCYAIVFPSHLRTEAFGITLLEGALFGKPLISCEIGTGTTYVNIHDETGLVIPPVNSEALASAMKSLFENPDKAQEYGRNARKRFDALFTAKEMNNAYFELYKSLML</sequence>
<dbReference type="Pfam" id="PF00534">
    <property type="entry name" value="Glycos_transf_1"/>
    <property type="match status" value="1"/>
</dbReference>
<dbReference type="InterPro" id="IPR028098">
    <property type="entry name" value="Glyco_trans_4-like_N"/>
</dbReference>
<dbReference type="RefSeq" id="WP_058708401.1">
    <property type="nucleotide sequence ID" value="NZ_LDSI01000020.1"/>
</dbReference>
<evidence type="ECO:0000259" key="1">
    <source>
        <dbReference type="Pfam" id="PF00534"/>
    </source>
</evidence>
<proteinExistence type="predicted"/>
<dbReference type="SUPFAM" id="SSF53756">
    <property type="entry name" value="UDP-Glycosyltransferase/glycogen phosphorylase"/>
    <property type="match status" value="1"/>
</dbReference>
<dbReference type="PANTHER" id="PTHR45947:SF3">
    <property type="entry name" value="SULFOQUINOVOSYL TRANSFERASE SQD2"/>
    <property type="match status" value="1"/>
</dbReference>
<dbReference type="InterPro" id="IPR050194">
    <property type="entry name" value="Glycosyltransferase_grp1"/>
</dbReference>
<comment type="caution">
    <text evidence="3">The sequence shown here is derived from an EMBL/GenBank/DDBJ whole genome shotgun (WGS) entry which is preliminary data.</text>
</comment>
<gene>
    <name evidence="3" type="ORF">RSA13_14830</name>
</gene>
<dbReference type="GO" id="GO:0016757">
    <property type="term" value="F:glycosyltransferase activity"/>
    <property type="evidence" value="ECO:0007669"/>
    <property type="project" value="InterPro"/>
</dbReference>
<dbReference type="Gene3D" id="3.40.50.2000">
    <property type="entry name" value="Glycogen Phosphorylase B"/>
    <property type="match status" value="2"/>
</dbReference>
<evidence type="ECO:0000313" key="4">
    <source>
        <dbReference type="Proteomes" id="UP000072520"/>
    </source>
</evidence>
<dbReference type="Pfam" id="PF13439">
    <property type="entry name" value="Glyco_transf_4"/>
    <property type="match status" value="1"/>
</dbReference>
<accession>A0AB34VFZ2</accession>
<dbReference type="Proteomes" id="UP000072520">
    <property type="component" value="Unassembled WGS sequence"/>
</dbReference>
<reference evidence="3 4" key="1">
    <citation type="journal article" date="2016" name="Front. Microbiol.">
        <title>Genomic Resource of Rice Seed Associated Bacteria.</title>
        <authorList>
            <person name="Midha S."/>
            <person name="Bansal K."/>
            <person name="Sharma S."/>
            <person name="Kumar N."/>
            <person name="Patil P.P."/>
            <person name="Chaudhry V."/>
            <person name="Patil P.B."/>
        </authorList>
    </citation>
    <scope>NUCLEOTIDE SEQUENCE [LARGE SCALE GENOMIC DNA]</scope>
    <source>
        <strain evidence="3 4">RSA13</strain>
    </source>
</reference>
<feature type="domain" description="Glycosyl transferase family 1" evidence="1">
    <location>
        <begin position="192"/>
        <end position="347"/>
    </location>
</feature>
<evidence type="ECO:0000259" key="2">
    <source>
        <dbReference type="Pfam" id="PF13439"/>
    </source>
</evidence>
<dbReference type="EMBL" id="LDSI01000020">
    <property type="protein sequence ID" value="KTS96119.1"/>
    <property type="molecule type" value="Genomic_DNA"/>
</dbReference>
<dbReference type="InterPro" id="IPR001296">
    <property type="entry name" value="Glyco_trans_1"/>
</dbReference>
<name>A0AB34VFZ2_9GAMM</name>
<dbReference type="PANTHER" id="PTHR45947">
    <property type="entry name" value="SULFOQUINOVOSYL TRANSFERASE SQD2"/>
    <property type="match status" value="1"/>
</dbReference>
<feature type="domain" description="Glycosyltransferase subfamily 4-like N-terminal" evidence="2">
    <location>
        <begin position="16"/>
        <end position="175"/>
    </location>
</feature>